<reference evidence="3" key="1">
    <citation type="journal article" date="2019" name="Int. J. Syst. Evol. Microbiol.">
        <title>The Global Catalogue of Microorganisms (GCM) 10K type strain sequencing project: providing services to taxonomists for standard genome sequencing and annotation.</title>
        <authorList>
            <consortium name="The Broad Institute Genomics Platform"/>
            <consortium name="The Broad Institute Genome Sequencing Center for Infectious Disease"/>
            <person name="Wu L."/>
            <person name="Ma J."/>
        </authorList>
    </citation>
    <scope>NUCLEOTIDE SEQUENCE [LARGE SCALE GENOMIC DNA]</scope>
    <source>
        <strain evidence="3">NBRC 108755</strain>
    </source>
</reference>
<comment type="caution">
    <text evidence="2">The sequence shown here is derived from an EMBL/GenBank/DDBJ whole genome shotgun (WGS) entry which is preliminary data.</text>
</comment>
<dbReference type="SUPFAM" id="SSF51430">
    <property type="entry name" value="NAD(P)-linked oxidoreductase"/>
    <property type="match status" value="1"/>
</dbReference>
<dbReference type="InterPro" id="IPR036812">
    <property type="entry name" value="NAD(P)_OxRdtase_dom_sf"/>
</dbReference>
<dbReference type="Proteomes" id="UP001157069">
    <property type="component" value="Unassembled WGS sequence"/>
</dbReference>
<evidence type="ECO:0000313" key="3">
    <source>
        <dbReference type="Proteomes" id="UP001157069"/>
    </source>
</evidence>
<evidence type="ECO:0000259" key="1">
    <source>
        <dbReference type="Pfam" id="PF00248"/>
    </source>
</evidence>
<dbReference type="InterPro" id="IPR023210">
    <property type="entry name" value="NADP_OxRdtase_dom"/>
</dbReference>
<feature type="domain" description="NADP-dependent oxidoreductase" evidence="1">
    <location>
        <begin position="1"/>
        <end position="50"/>
    </location>
</feature>
<dbReference type="EMBL" id="BSVA01000001">
    <property type="protein sequence ID" value="GMA92948.1"/>
    <property type="molecule type" value="Genomic_DNA"/>
</dbReference>
<evidence type="ECO:0000313" key="2">
    <source>
        <dbReference type="EMBL" id="GMA92948.1"/>
    </source>
</evidence>
<sequence length="52" mass="5646">MATVALAWLLTRQGVVAPVVSVRTADQLFDVMAAPDLRLTRHQLAELDRASA</sequence>
<name>A0ABQ6JXH9_9MICO</name>
<gene>
    <name evidence="2" type="ORF">GCM10025869_34770</name>
</gene>
<organism evidence="2 3">
    <name type="scientific">Homoserinibacter gongjuensis</name>
    <dbReference type="NCBI Taxonomy" id="1162968"/>
    <lineage>
        <taxon>Bacteria</taxon>
        <taxon>Bacillati</taxon>
        <taxon>Actinomycetota</taxon>
        <taxon>Actinomycetes</taxon>
        <taxon>Micrococcales</taxon>
        <taxon>Microbacteriaceae</taxon>
        <taxon>Homoserinibacter</taxon>
    </lineage>
</organism>
<protein>
    <recommendedName>
        <fullName evidence="1">NADP-dependent oxidoreductase domain-containing protein</fullName>
    </recommendedName>
</protein>
<dbReference type="Gene3D" id="3.20.20.100">
    <property type="entry name" value="NADP-dependent oxidoreductase domain"/>
    <property type="match status" value="1"/>
</dbReference>
<keyword evidence="3" id="KW-1185">Reference proteome</keyword>
<dbReference type="RefSeq" id="WP_284301700.1">
    <property type="nucleotide sequence ID" value="NZ_BSVA01000001.1"/>
</dbReference>
<accession>A0ABQ6JXH9</accession>
<dbReference type="Pfam" id="PF00248">
    <property type="entry name" value="Aldo_ket_red"/>
    <property type="match status" value="1"/>
</dbReference>
<proteinExistence type="predicted"/>